<accession>A0A7Z9BKJ4</accession>
<dbReference type="EMBL" id="CZCS02000011">
    <property type="protein sequence ID" value="VXD14242.1"/>
    <property type="molecule type" value="Genomic_DNA"/>
</dbReference>
<protein>
    <recommendedName>
        <fullName evidence="2">site-specific DNA-methyltransferase (adenine-specific)</fullName>
        <ecNumber evidence="2">2.1.1.72</ecNumber>
    </recommendedName>
</protein>
<dbReference type="InterPro" id="IPR002052">
    <property type="entry name" value="DNA_methylase_N6_adenine_CS"/>
</dbReference>
<comment type="catalytic activity">
    <reaction evidence="7">
        <text>a 2'-deoxyadenosine in DNA + S-adenosyl-L-methionine = an N(6)-methyl-2'-deoxyadenosine in DNA + S-adenosyl-L-homocysteine + H(+)</text>
        <dbReference type="Rhea" id="RHEA:15197"/>
        <dbReference type="Rhea" id="RHEA-COMP:12418"/>
        <dbReference type="Rhea" id="RHEA-COMP:12419"/>
        <dbReference type="ChEBI" id="CHEBI:15378"/>
        <dbReference type="ChEBI" id="CHEBI:57856"/>
        <dbReference type="ChEBI" id="CHEBI:59789"/>
        <dbReference type="ChEBI" id="CHEBI:90615"/>
        <dbReference type="ChEBI" id="CHEBI:90616"/>
        <dbReference type="EC" id="2.1.1.72"/>
    </reaction>
</comment>
<dbReference type="Pfam" id="PF02384">
    <property type="entry name" value="N6_Mtase"/>
    <property type="match status" value="1"/>
</dbReference>
<dbReference type="InterPro" id="IPR051537">
    <property type="entry name" value="DNA_Adenine_Mtase"/>
</dbReference>
<feature type="domain" description="DNA methylase adenine-specific" evidence="8">
    <location>
        <begin position="153"/>
        <end position="383"/>
    </location>
</feature>
<dbReference type="PROSITE" id="PS00092">
    <property type="entry name" value="N6_MTASE"/>
    <property type="match status" value="1"/>
</dbReference>
<dbReference type="RefSeq" id="WP_156090696.1">
    <property type="nucleotide sequence ID" value="NZ_LR735028.1"/>
</dbReference>
<dbReference type="InterPro" id="IPR038333">
    <property type="entry name" value="T1MK-like_N_sf"/>
</dbReference>
<keyword evidence="11" id="KW-1185">Reference proteome</keyword>
<keyword evidence="4" id="KW-0808">Transferase</keyword>
<comment type="similarity">
    <text evidence="1">Belongs to the N(4)/N(6)-methyltransferase family.</text>
</comment>
<dbReference type="Pfam" id="PF12161">
    <property type="entry name" value="HsdM_N"/>
    <property type="match status" value="1"/>
</dbReference>
<evidence type="ECO:0000313" key="10">
    <source>
        <dbReference type="EMBL" id="VXD14242.1"/>
    </source>
</evidence>
<evidence type="ECO:0000256" key="7">
    <source>
        <dbReference type="ARBA" id="ARBA00047942"/>
    </source>
</evidence>
<dbReference type="OrthoDB" id="467945at2"/>
<evidence type="ECO:0000256" key="2">
    <source>
        <dbReference type="ARBA" id="ARBA00011900"/>
    </source>
</evidence>
<dbReference type="Proteomes" id="UP000182190">
    <property type="component" value="Unassembled WGS sequence"/>
</dbReference>
<dbReference type="AlphaFoldDB" id="A0A7Z9BKJ4"/>
<evidence type="ECO:0000313" key="11">
    <source>
        <dbReference type="Proteomes" id="UP000182190"/>
    </source>
</evidence>
<dbReference type="InterPro" id="IPR022749">
    <property type="entry name" value="D12N6_MeTrfase_N"/>
</dbReference>
<feature type="domain" description="N6 adenine-specific DNA methyltransferase N-terminal" evidence="9">
    <location>
        <begin position="4"/>
        <end position="81"/>
    </location>
</feature>
<dbReference type="InterPro" id="IPR003356">
    <property type="entry name" value="DNA_methylase_A-5"/>
</dbReference>
<dbReference type="PANTHER" id="PTHR42933:SF4">
    <property type="entry name" value="TYPE I RESTRICTION ENZYME ECOKI METHYLASE SUBUNIT"/>
    <property type="match status" value="1"/>
</dbReference>
<sequence length="527" mass="59458">MFEQTFKNIDDVLWKEAGCTTELDYTEQTSWLLFLKYLDDLEQERALEAELVGKPYQFIIDEAHRWSVWAAPKKADGTVDHDHALIGDDLIDYVNRKLFPYLQGFKQRATSPDTIEYKIGEIFSEIKNKFQSGYSLRDALEYIDELRFRSQQEKHELSHLYEAKIKNMGNAGRNGGEYYTPRPLIRAIIQVVKPKIGEKIYDGACGSAGFLCESYDYLRRGKLTTKQLEILQTNTFTGKEKKSLAYVIAIMNMILHGIDAPNIIHTNTLTENLSDIQDKNRFDIILANPPFGGKERKEVQQNFLIKTGETAFLFLQHFIKILKVGGRAAVVIKNTFLSNSDNASRALRQELLSSCNLHTILDCPGGTFIGAGVKTVVLFFEKAPFDSAQGAASVPFDFSQGTLFDSAQYKFAQGLPLFVQGKSLTEGMVTQKIWYYQLAPGRNMGKTNSLNDEDLREFVELQATFAESEKSWLVDIADIDQQTFDLSVKNPNKAEESLLREPQEILDEIAALDVESAEILAGIGGIL</sequence>
<dbReference type="InterPro" id="IPR029063">
    <property type="entry name" value="SAM-dependent_MTases_sf"/>
</dbReference>
<dbReference type="SUPFAM" id="SSF53335">
    <property type="entry name" value="S-adenosyl-L-methionine-dependent methyltransferases"/>
    <property type="match status" value="1"/>
</dbReference>
<keyword evidence="3" id="KW-0489">Methyltransferase</keyword>
<dbReference type="GO" id="GO:0008170">
    <property type="term" value="F:N-methyltransferase activity"/>
    <property type="evidence" value="ECO:0007669"/>
    <property type="project" value="InterPro"/>
</dbReference>
<reference evidence="10" key="1">
    <citation type="submission" date="2019-10" db="EMBL/GenBank/DDBJ databases">
        <authorList>
            <consortium name="Genoscope - CEA"/>
            <person name="William W."/>
        </authorList>
    </citation>
    <scope>NUCLEOTIDE SEQUENCE [LARGE SCALE GENOMIC DNA]</scope>
    <source>
        <strain evidence="10">BBR_PRJEB10994</strain>
    </source>
</reference>
<evidence type="ECO:0000256" key="6">
    <source>
        <dbReference type="ARBA" id="ARBA00022747"/>
    </source>
</evidence>
<keyword evidence="5" id="KW-0949">S-adenosyl-L-methionine</keyword>
<evidence type="ECO:0000256" key="5">
    <source>
        <dbReference type="ARBA" id="ARBA00022691"/>
    </source>
</evidence>
<dbReference type="PRINTS" id="PR00507">
    <property type="entry name" value="N12N6MTFRASE"/>
</dbReference>
<proteinExistence type="inferred from homology"/>
<evidence type="ECO:0000256" key="1">
    <source>
        <dbReference type="ARBA" id="ARBA00006594"/>
    </source>
</evidence>
<evidence type="ECO:0000259" key="9">
    <source>
        <dbReference type="Pfam" id="PF12161"/>
    </source>
</evidence>
<dbReference type="Gene3D" id="3.40.50.150">
    <property type="entry name" value="Vaccinia Virus protein VP39"/>
    <property type="match status" value="1"/>
</dbReference>
<evidence type="ECO:0000256" key="4">
    <source>
        <dbReference type="ARBA" id="ARBA00022679"/>
    </source>
</evidence>
<organism evidence="10 11">
    <name type="scientific">Planktothrix paucivesiculata PCC 9631</name>
    <dbReference type="NCBI Taxonomy" id="671071"/>
    <lineage>
        <taxon>Bacteria</taxon>
        <taxon>Bacillati</taxon>
        <taxon>Cyanobacteriota</taxon>
        <taxon>Cyanophyceae</taxon>
        <taxon>Oscillatoriophycideae</taxon>
        <taxon>Oscillatoriales</taxon>
        <taxon>Microcoleaceae</taxon>
        <taxon>Planktothrix</taxon>
    </lineage>
</organism>
<dbReference type="GO" id="GO:0003677">
    <property type="term" value="F:DNA binding"/>
    <property type="evidence" value="ECO:0007669"/>
    <property type="project" value="InterPro"/>
</dbReference>
<gene>
    <name evidence="10" type="ORF">PL9631_1080028</name>
</gene>
<name>A0A7Z9BKJ4_9CYAN</name>
<comment type="caution">
    <text evidence="10">The sequence shown here is derived from an EMBL/GenBank/DDBJ whole genome shotgun (WGS) entry which is preliminary data.</text>
</comment>
<dbReference type="GO" id="GO:0009007">
    <property type="term" value="F:site-specific DNA-methyltransferase (adenine-specific) activity"/>
    <property type="evidence" value="ECO:0007669"/>
    <property type="project" value="UniProtKB-EC"/>
</dbReference>
<evidence type="ECO:0000259" key="8">
    <source>
        <dbReference type="Pfam" id="PF02384"/>
    </source>
</evidence>
<dbReference type="Gene3D" id="1.20.1260.30">
    <property type="match status" value="1"/>
</dbReference>
<keyword evidence="6" id="KW-0680">Restriction system</keyword>
<dbReference type="GO" id="GO:0009307">
    <property type="term" value="P:DNA restriction-modification system"/>
    <property type="evidence" value="ECO:0007669"/>
    <property type="project" value="UniProtKB-KW"/>
</dbReference>
<dbReference type="PANTHER" id="PTHR42933">
    <property type="entry name" value="SLR6095 PROTEIN"/>
    <property type="match status" value="1"/>
</dbReference>
<dbReference type="EC" id="2.1.1.72" evidence="2"/>
<evidence type="ECO:0000256" key="3">
    <source>
        <dbReference type="ARBA" id="ARBA00022603"/>
    </source>
</evidence>
<dbReference type="GO" id="GO:0032259">
    <property type="term" value="P:methylation"/>
    <property type="evidence" value="ECO:0007669"/>
    <property type="project" value="UniProtKB-KW"/>
</dbReference>